<protein>
    <submittedName>
        <fullName evidence="1">Uncharacterized protein</fullName>
    </submittedName>
</protein>
<sequence length="209" mass="23539">MFLSTQLGDELSWVQLQYLTCPPKQTKQSHSQDFRLSAAVPAPFRFSILGGSQYFHLLCGYEEGEETSKVSMFNQSLPKFGFASSASKWRRSRRRRAAGGGTAVAVECGMAEEERETRGLKRRNEEYDGEDAMEGAVWRRRRGMSLGIGFGEGGRGRGHGAWRGERGFRRAMGWTWTGEPLPLLCRLVTDPPRRAVRPHPSTASWVFAY</sequence>
<keyword evidence="2" id="KW-1185">Reference proteome</keyword>
<accession>A0A6H5HIK6</accession>
<dbReference type="AlphaFoldDB" id="A0A6H5HIK6"/>
<organism evidence="1 2">
    <name type="scientific">Nesidiocoris tenuis</name>
    <dbReference type="NCBI Taxonomy" id="355587"/>
    <lineage>
        <taxon>Eukaryota</taxon>
        <taxon>Metazoa</taxon>
        <taxon>Ecdysozoa</taxon>
        <taxon>Arthropoda</taxon>
        <taxon>Hexapoda</taxon>
        <taxon>Insecta</taxon>
        <taxon>Pterygota</taxon>
        <taxon>Neoptera</taxon>
        <taxon>Paraneoptera</taxon>
        <taxon>Hemiptera</taxon>
        <taxon>Heteroptera</taxon>
        <taxon>Panheteroptera</taxon>
        <taxon>Cimicomorpha</taxon>
        <taxon>Miridae</taxon>
        <taxon>Dicyphina</taxon>
        <taxon>Nesidiocoris</taxon>
    </lineage>
</organism>
<evidence type="ECO:0000313" key="1">
    <source>
        <dbReference type="EMBL" id="CAB0016898.1"/>
    </source>
</evidence>
<gene>
    <name evidence="1" type="ORF">NTEN_LOCUS21020</name>
</gene>
<name>A0A6H5HIK6_9HEMI</name>
<proteinExistence type="predicted"/>
<dbReference type="Proteomes" id="UP000479000">
    <property type="component" value="Unassembled WGS sequence"/>
</dbReference>
<dbReference type="EMBL" id="CADCXU010030624">
    <property type="protein sequence ID" value="CAB0016898.1"/>
    <property type="molecule type" value="Genomic_DNA"/>
</dbReference>
<evidence type="ECO:0000313" key="2">
    <source>
        <dbReference type="Proteomes" id="UP000479000"/>
    </source>
</evidence>
<reference evidence="1 2" key="1">
    <citation type="submission" date="2020-02" db="EMBL/GenBank/DDBJ databases">
        <authorList>
            <person name="Ferguson B K."/>
        </authorList>
    </citation>
    <scope>NUCLEOTIDE SEQUENCE [LARGE SCALE GENOMIC DNA]</scope>
</reference>